<organism evidence="1 2">
    <name type="scientific">Haloferula luteola</name>
    <dbReference type="NCBI Taxonomy" id="595692"/>
    <lineage>
        <taxon>Bacteria</taxon>
        <taxon>Pseudomonadati</taxon>
        <taxon>Verrucomicrobiota</taxon>
        <taxon>Verrucomicrobiia</taxon>
        <taxon>Verrucomicrobiales</taxon>
        <taxon>Verrucomicrobiaceae</taxon>
        <taxon>Haloferula</taxon>
    </lineage>
</organism>
<name>A0A840VH20_9BACT</name>
<keyword evidence="2" id="KW-1185">Reference proteome</keyword>
<dbReference type="AlphaFoldDB" id="A0A840VH20"/>
<evidence type="ECO:0000313" key="1">
    <source>
        <dbReference type="EMBL" id="MBB5353888.1"/>
    </source>
</evidence>
<evidence type="ECO:0000313" key="2">
    <source>
        <dbReference type="Proteomes" id="UP000557717"/>
    </source>
</evidence>
<proteinExistence type="predicted"/>
<protein>
    <submittedName>
        <fullName evidence="1">Uncharacterized protein</fullName>
    </submittedName>
</protein>
<sequence>MEAGYFSEFGAFEGDLSLDSAKDELDSIIEGIVKRNDELVAHSGFNSIDVPGVRANVVILALLLINFGGH</sequence>
<accession>A0A840VH20</accession>
<dbReference type="Proteomes" id="UP000557717">
    <property type="component" value="Unassembled WGS sequence"/>
</dbReference>
<comment type="caution">
    <text evidence="1">The sequence shown here is derived from an EMBL/GenBank/DDBJ whole genome shotgun (WGS) entry which is preliminary data.</text>
</comment>
<dbReference type="EMBL" id="JACHFD010000039">
    <property type="protein sequence ID" value="MBB5353888.1"/>
    <property type="molecule type" value="Genomic_DNA"/>
</dbReference>
<reference evidence="1 2" key="1">
    <citation type="submission" date="2020-08" db="EMBL/GenBank/DDBJ databases">
        <title>Genomic Encyclopedia of Type Strains, Phase IV (KMG-IV): sequencing the most valuable type-strain genomes for metagenomic binning, comparative biology and taxonomic classification.</title>
        <authorList>
            <person name="Goeker M."/>
        </authorList>
    </citation>
    <scope>NUCLEOTIDE SEQUENCE [LARGE SCALE GENOMIC DNA]</scope>
    <source>
        <strain evidence="1 2">YC6886</strain>
    </source>
</reference>
<gene>
    <name evidence="1" type="ORF">HNR46_004152</name>
</gene>